<proteinExistence type="predicted"/>
<organism evidence="1 2">
    <name type="scientific">Metabacillus bambusae</name>
    <dbReference type="NCBI Taxonomy" id="2795218"/>
    <lineage>
        <taxon>Bacteria</taxon>
        <taxon>Bacillati</taxon>
        <taxon>Bacillota</taxon>
        <taxon>Bacilli</taxon>
        <taxon>Bacillales</taxon>
        <taxon>Bacillaceae</taxon>
        <taxon>Metabacillus</taxon>
    </lineage>
</organism>
<sequence>MYDLAKDGDLDRIINTIYDEGGIVAAECHGPVPLIYTKRPNVESFIGGKKVTGYPDVWESEGLLDIYPFSLEQEMKKISNYDLGDF</sequence>
<evidence type="ECO:0000313" key="1">
    <source>
        <dbReference type="EMBL" id="MBO1511450.1"/>
    </source>
</evidence>
<dbReference type="Proteomes" id="UP000663981">
    <property type="component" value="Unassembled WGS sequence"/>
</dbReference>
<name>A0ABS3N061_9BACI</name>
<reference evidence="1 2" key="1">
    <citation type="submission" date="2021-03" db="EMBL/GenBank/DDBJ databases">
        <title>Whole genome sequence of Metabacillus bambusae BG109.</title>
        <authorList>
            <person name="Jeong J.W."/>
        </authorList>
    </citation>
    <scope>NUCLEOTIDE SEQUENCE [LARGE SCALE GENOMIC DNA]</scope>
    <source>
        <strain evidence="1 2">BG109</strain>
    </source>
</reference>
<dbReference type="Gene3D" id="3.40.50.880">
    <property type="match status" value="1"/>
</dbReference>
<protein>
    <recommendedName>
        <fullName evidence="3">DJ-1/PfpI domain-containing protein</fullName>
    </recommendedName>
</protein>
<comment type="caution">
    <text evidence="1">The sequence shown here is derived from an EMBL/GenBank/DDBJ whole genome shotgun (WGS) entry which is preliminary data.</text>
</comment>
<accession>A0ABS3N061</accession>
<evidence type="ECO:0008006" key="3">
    <source>
        <dbReference type="Google" id="ProtNLM"/>
    </source>
</evidence>
<evidence type="ECO:0000313" key="2">
    <source>
        <dbReference type="Proteomes" id="UP000663981"/>
    </source>
</evidence>
<keyword evidence="2" id="KW-1185">Reference proteome</keyword>
<dbReference type="InterPro" id="IPR029062">
    <property type="entry name" value="Class_I_gatase-like"/>
</dbReference>
<gene>
    <name evidence="1" type="ORF">I7822_07185</name>
</gene>
<dbReference type="SUPFAM" id="SSF52317">
    <property type="entry name" value="Class I glutamine amidotransferase-like"/>
    <property type="match status" value="1"/>
</dbReference>
<dbReference type="EMBL" id="JAGDEL010000004">
    <property type="protein sequence ID" value="MBO1511450.1"/>
    <property type="molecule type" value="Genomic_DNA"/>
</dbReference>
<dbReference type="RefSeq" id="WP_207976469.1">
    <property type="nucleotide sequence ID" value="NZ_JAGDEL010000004.1"/>
</dbReference>